<accession>A0A6V7QRJ0</accession>
<dbReference type="PANTHER" id="PTHR45798:SF44">
    <property type="entry name" value="RING-H2 FINGER PROTEIN ATL74"/>
    <property type="match status" value="1"/>
</dbReference>
<feature type="domain" description="RING-type" evidence="6">
    <location>
        <begin position="145"/>
        <end position="187"/>
    </location>
</feature>
<name>A0A6V7QRJ0_ANACO</name>
<feature type="region of interest" description="Disordered" evidence="5">
    <location>
        <begin position="31"/>
        <end position="64"/>
    </location>
</feature>
<dbReference type="CDD" id="cd16461">
    <property type="entry name" value="RING-H2_EL5-like"/>
    <property type="match status" value="1"/>
</dbReference>
<keyword evidence="1" id="KW-0479">Metal-binding</keyword>
<keyword evidence="3" id="KW-0862">Zinc</keyword>
<dbReference type="SMART" id="SM00184">
    <property type="entry name" value="RING"/>
    <property type="match status" value="1"/>
</dbReference>
<feature type="compositionally biased region" description="Basic and acidic residues" evidence="5">
    <location>
        <begin position="50"/>
        <end position="63"/>
    </location>
</feature>
<dbReference type="Gene3D" id="3.30.40.10">
    <property type="entry name" value="Zinc/RING finger domain, C3HC4 (zinc finger)"/>
    <property type="match status" value="1"/>
</dbReference>
<dbReference type="InterPro" id="IPR001841">
    <property type="entry name" value="Znf_RING"/>
</dbReference>
<evidence type="ECO:0000256" key="5">
    <source>
        <dbReference type="SAM" id="MobiDB-lite"/>
    </source>
</evidence>
<evidence type="ECO:0000313" key="7">
    <source>
        <dbReference type="EMBL" id="CAD1845804.1"/>
    </source>
</evidence>
<proteinExistence type="predicted"/>
<dbReference type="InterPro" id="IPR013083">
    <property type="entry name" value="Znf_RING/FYVE/PHD"/>
</dbReference>
<dbReference type="PANTHER" id="PTHR45798">
    <property type="entry name" value="RING-H2 FINGER PROTEIN ATL61-RELATED-RELATED"/>
    <property type="match status" value="1"/>
</dbReference>
<evidence type="ECO:0000259" key="6">
    <source>
        <dbReference type="PROSITE" id="PS50089"/>
    </source>
</evidence>
<dbReference type="Pfam" id="PF13639">
    <property type="entry name" value="zf-RING_2"/>
    <property type="match status" value="1"/>
</dbReference>
<reference evidence="7" key="1">
    <citation type="submission" date="2020-07" db="EMBL/GenBank/DDBJ databases">
        <authorList>
            <person name="Lin J."/>
        </authorList>
    </citation>
    <scope>NUCLEOTIDE SEQUENCE</scope>
</reference>
<keyword evidence="2 4" id="KW-0863">Zinc-finger</keyword>
<evidence type="ECO:0000256" key="3">
    <source>
        <dbReference type="ARBA" id="ARBA00022833"/>
    </source>
</evidence>
<sequence>MNVLSLCMACHVIQTNISINANTCASSWTWSRRAGGGGERERATRRRRGGGRELRHEHGDHPRGAAVRADIRAGAQLDRAVRAPLRAAPRRGGRLGGGRRLGVVGGRAAAGLKPRALRRIPVEVYGRGGCGGAGAGAGAAEGAECAICLGEFAEGEKVRVLPTCRHGFHVRCIDTWLAAHSSCPTCRSSLLRIDCGGAGAGAGAAVAEGR</sequence>
<protein>
    <recommendedName>
        <fullName evidence="6">RING-type domain-containing protein</fullName>
    </recommendedName>
</protein>
<dbReference type="PROSITE" id="PS50089">
    <property type="entry name" value="ZF_RING_2"/>
    <property type="match status" value="1"/>
</dbReference>
<dbReference type="SUPFAM" id="SSF57850">
    <property type="entry name" value="RING/U-box"/>
    <property type="match status" value="1"/>
</dbReference>
<dbReference type="AlphaFoldDB" id="A0A6V7QRJ0"/>
<dbReference type="InterPro" id="IPR052788">
    <property type="entry name" value="RING-type_E3_ligase_ATL"/>
</dbReference>
<gene>
    <name evidence="7" type="ORF">CB5_LOCUS29015</name>
</gene>
<evidence type="ECO:0000256" key="1">
    <source>
        <dbReference type="ARBA" id="ARBA00022723"/>
    </source>
</evidence>
<dbReference type="EMBL" id="CAJEUB010000005">
    <property type="protein sequence ID" value="CAD1845804.1"/>
    <property type="molecule type" value="Genomic_DNA"/>
</dbReference>
<organism evidence="7">
    <name type="scientific">Ananas comosus var. bracteatus</name>
    <name type="common">red pineapple</name>
    <dbReference type="NCBI Taxonomy" id="296719"/>
    <lineage>
        <taxon>Eukaryota</taxon>
        <taxon>Viridiplantae</taxon>
        <taxon>Streptophyta</taxon>
        <taxon>Embryophyta</taxon>
        <taxon>Tracheophyta</taxon>
        <taxon>Spermatophyta</taxon>
        <taxon>Magnoliopsida</taxon>
        <taxon>Liliopsida</taxon>
        <taxon>Poales</taxon>
        <taxon>Bromeliaceae</taxon>
        <taxon>Bromelioideae</taxon>
        <taxon>Ananas</taxon>
    </lineage>
</organism>
<evidence type="ECO:0000256" key="2">
    <source>
        <dbReference type="ARBA" id="ARBA00022771"/>
    </source>
</evidence>
<dbReference type="GO" id="GO:0008270">
    <property type="term" value="F:zinc ion binding"/>
    <property type="evidence" value="ECO:0007669"/>
    <property type="project" value="UniProtKB-KW"/>
</dbReference>
<evidence type="ECO:0000256" key="4">
    <source>
        <dbReference type="PROSITE-ProRule" id="PRU00175"/>
    </source>
</evidence>